<name>A0A5J9TX85_9POAL</name>
<evidence type="ECO:0000313" key="6">
    <source>
        <dbReference type="Proteomes" id="UP000324897"/>
    </source>
</evidence>
<dbReference type="FunFam" id="3.30.70.330:FF:000549">
    <property type="entry name" value="Plastid-specific 30S ribosomal protein 2"/>
    <property type="match status" value="1"/>
</dbReference>
<feature type="domain" description="RRM" evidence="4">
    <location>
        <begin position="75"/>
        <end position="152"/>
    </location>
</feature>
<dbReference type="AlphaFoldDB" id="A0A5J9TX85"/>
<dbReference type="Proteomes" id="UP000324897">
    <property type="component" value="Unassembled WGS sequence"/>
</dbReference>
<evidence type="ECO:0000256" key="2">
    <source>
        <dbReference type="PROSITE-ProRule" id="PRU00176"/>
    </source>
</evidence>
<keyword evidence="1 2" id="KW-0694">RNA-binding</keyword>
<dbReference type="GO" id="GO:0009535">
    <property type="term" value="C:chloroplast thylakoid membrane"/>
    <property type="evidence" value="ECO:0007669"/>
    <property type="project" value="TreeGrafter"/>
</dbReference>
<evidence type="ECO:0000313" key="5">
    <source>
        <dbReference type="EMBL" id="TVU15966.1"/>
    </source>
</evidence>
<dbReference type="InterPro" id="IPR035979">
    <property type="entry name" value="RBD_domain_sf"/>
</dbReference>
<feature type="region of interest" description="Disordered" evidence="3">
    <location>
        <begin position="250"/>
        <end position="276"/>
    </location>
</feature>
<dbReference type="Pfam" id="PF00076">
    <property type="entry name" value="RRM_1"/>
    <property type="match status" value="2"/>
</dbReference>
<dbReference type="PANTHER" id="PTHR48025">
    <property type="entry name" value="OS02G0815200 PROTEIN"/>
    <property type="match status" value="1"/>
</dbReference>
<gene>
    <name evidence="5" type="ORF">EJB05_39511</name>
</gene>
<feature type="compositionally biased region" description="Basic and acidic residues" evidence="3">
    <location>
        <begin position="63"/>
        <end position="72"/>
    </location>
</feature>
<dbReference type="InterPro" id="IPR000504">
    <property type="entry name" value="RRM_dom"/>
</dbReference>
<feature type="region of interest" description="Disordered" evidence="3">
    <location>
        <begin position="1"/>
        <end position="33"/>
    </location>
</feature>
<organism evidence="5 6">
    <name type="scientific">Eragrostis curvula</name>
    <name type="common">weeping love grass</name>
    <dbReference type="NCBI Taxonomy" id="38414"/>
    <lineage>
        <taxon>Eukaryota</taxon>
        <taxon>Viridiplantae</taxon>
        <taxon>Streptophyta</taxon>
        <taxon>Embryophyta</taxon>
        <taxon>Tracheophyta</taxon>
        <taxon>Spermatophyta</taxon>
        <taxon>Magnoliopsida</taxon>
        <taxon>Liliopsida</taxon>
        <taxon>Poales</taxon>
        <taxon>Poaceae</taxon>
        <taxon>PACMAD clade</taxon>
        <taxon>Chloridoideae</taxon>
        <taxon>Eragrostideae</taxon>
        <taxon>Eragrostidinae</taxon>
        <taxon>Eragrostis</taxon>
    </lineage>
</organism>
<dbReference type="SUPFAM" id="SSF54928">
    <property type="entry name" value="RNA-binding domain, RBD"/>
    <property type="match status" value="2"/>
</dbReference>
<dbReference type="Gramene" id="TVU15966">
    <property type="protein sequence ID" value="TVU15966"/>
    <property type="gene ID" value="EJB05_39511"/>
</dbReference>
<dbReference type="EMBL" id="RWGY01000031">
    <property type="protein sequence ID" value="TVU15966.1"/>
    <property type="molecule type" value="Genomic_DNA"/>
</dbReference>
<proteinExistence type="predicted"/>
<dbReference type="OrthoDB" id="439808at2759"/>
<feature type="region of interest" description="Disordered" evidence="3">
    <location>
        <begin position="52"/>
        <end position="73"/>
    </location>
</feature>
<feature type="compositionally biased region" description="Acidic residues" evidence="3">
    <location>
        <begin position="266"/>
        <end position="276"/>
    </location>
</feature>
<dbReference type="PROSITE" id="PS50102">
    <property type="entry name" value="RRM"/>
    <property type="match status" value="2"/>
</dbReference>
<dbReference type="GO" id="GO:0003729">
    <property type="term" value="F:mRNA binding"/>
    <property type="evidence" value="ECO:0007669"/>
    <property type="project" value="TreeGrafter"/>
</dbReference>
<keyword evidence="6" id="KW-1185">Reference proteome</keyword>
<dbReference type="InterPro" id="IPR012677">
    <property type="entry name" value="Nucleotide-bd_a/b_plait_sf"/>
</dbReference>
<dbReference type="SMART" id="SM00360">
    <property type="entry name" value="RRM"/>
    <property type="match status" value="2"/>
</dbReference>
<reference evidence="5 6" key="1">
    <citation type="journal article" date="2019" name="Sci. Rep.">
        <title>A high-quality genome of Eragrostis curvula grass provides insights into Poaceae evolution and supports new strategies to enhance forage quality.</title>
        <authorList>
            <person name="Carballo J."/>
            <person name="Santos B.A.C.M."/>
            <person name="Zappacosta D."/>
            <person name="Garbus I."/>
            <person name="Selva J.P."/>
            <person name="Gallo C.A."/>
            <person name="Diaz A."/>
            <person name="Albertini E."/>
            <person name="Caccamo M."/>
            <person name="Echenique V."/>
        </authorList>
    </citation>
    <scope>NUCLEOTIDE SEQUENCE [LARGE SCALE GENOMIC DNA]</scope>
    <source>
        <strain evidence="6">cv. Victoria</strain>
        <tissue evidence="5">Leaf</tissue>
    </source>
</reference>
<evidence type="ECO:0000256" key="1">
    <source>
        <dbReference type="ARBA" id="ARBA00022884"/>
    </source>
</evidence>
<evidence type="ECO:0000256" key="3">
    <source>
        <dbReference type="SAM" id="MobiDB-lite"/>
    </source>
</evidence>
<accession>A0A5J9TX85</accession>
<dbReference type="GO" id="GO:1901259">
    <property type="term" value="P:chloroplast rRNA processing"/>
    <property type="evidence" value="ECO:0007669"/>
    <property type="project" value="TreeGrafter"/>
</dbReference>
<evidence type="ECO:0000259" key="4">
    <source>
        <dbReference type="PROSITE" id="PS50102"/>
    </source>
</evidence>
<dbReference type="PANTHER" id="PTHR48025:SF6">
    <property type="entry name" value="RRM DOMAIN-CONTAINING PROTEIN"/>
    <property type="match status" value="1"/>
</dbReference>
<sequence>MALALARSSPHPAAALPAPRVSQSAPALPFHTTARRPYPRLQLRLRLPATAVAASSPPEAAEAEGKQEEQGAKRRKLYVSNLPWTLPAPEVEKLFAQCGTVKGVELIKGKDGRNRGFAFITMSTAEEAAAAVEKLNASDVKGRTIKVDFSRTFRKPAPPPSAGTIVERHKLYVSNLPWKARSPDLKEFFSKFNPLSARVVFNDKKSAGYGFVSFGTKDEAEAALTELDGKELLERPVRVRWREVVDDKVEGVKADGEAEGAGVDGSSDEGSEDKQE</sequence>
<feature type="domain" description="RRM" evidence="4">
    <location>
        <begin position="169"/>
        <end position="244"/>
    </location>
</feature>
<feature type="compositionally biased region" description="Low complexity" evidence="3">
    <location>
        <begin position="1"/>
        <end position="20"/>
    </location>
</feature>
<comment type="caution">
    <text evidence="5">The sequence shown here is derived from an EMBL/GenBank/DDBJ whole genome shotgun (WGS) entry which is preliminary data.</text>
</comment>
<protein>
    <recommendedName>
        <fullName evidence="4">RRM domain-containing protein</fullName>
    </recommendedName>
</protein>
<dbReference type="InterPro" id="IPR050502">
    <property type="entry name" value="Euk_RNA-bind_prot"/>
</dbReference>
<feature type="non-terminal residue" evidence="5">
    <location>
        <position position="1"/>
    </location>
</feature>
<dbReference type="Gene3D" id="3.30.70.330">
    <property type="match status" value="2"/>
</dbReference>